<sequence>MNIKKVILASALGLTTLAGVNVSSLEIPKASAASVELDTIQGQIVDVVDGTIYIQSKEYNDHMDYMIQIILDNPTHTFKVGDTVKATGTLWRNMATYMRANAVEKVNKDDSFTPGIHYDQQGTPAYIIGTITKHYNFLYDINKSQDFVVVTYPNKEGKPLTVHVSLTSNNKFNVGDTVKVKNIMEWFRSDQFETDEVNMEKINETKTSNVQDDRWIWS</sequence>
<dbReference type="GeneID" id="33897378"/>
<gene>
    <name evidence="1" type="ORF">BCB44BAC_02340</name>
</gene>
<evidence type="ECO:0000313" key="2">
    <source>
        <dbReference type="Proteomes" id="UP000242164"/>
    </source>
</evidence>
<dbReference type="NCBIfam" id="NF005260">
    <property type="entry name" value="PRK06763.1"/>
    <property type="match status" value="1"/>
</dbReference>
<dbReference type="InterPro" id="IPR059208">
    <property type="entry name" value="ATP_synth_asu_put"/>
</dbReference>
<accession>A0AAX2CHE5</accession>
<protein>
    <submittedName>
        <fullName evidence="1">ATP synthase subunit A</fullName>
    </submittedName>
</protein>
<dbReference type="AlphaFoldDB" id="A0AAX2CHE5"/>
<comment type="caution">
    <text evidence="1">The sequence shown here is derived from an EMBL/GenBank/DDBJ whole genome shotgun (WGS) entry which is preliminary data.</text>
</comment>
<organism evidence="1 2">
    <name type="scientific">Bacillus cytotoxicus</name>
    <dbReference type="NCBI Taxonomy" id="580165"/>
    <lineage>
        <taxon>Bacteria</taxon>
        <taxon>Bacillati</taxon>
        <taxon>Bacillota</taxon>
        <taxon>Bacilli</taxon>
        <taxon>Bacillales</taxon>
        <taxon>Bacillaceae</taxon>
        <taxon>Bacillus</taxon>
        <taxon>Bacillus cereus group</taxon>
    </lineage>
</organism>
<proteinExistence type="predicted"/>
<dbReference type="EMBL" id="FMIK01000028">
    <property type="protein sequence ID" value="SCL94250.1"/>
    <property type="molecule type" value="Genomic_DNA"/>
</dbReference>
<dbReference type="Proteomes" id="UP000242164">
    <property type="component" value="Unassembled WGS sequence"/>
</dbReference>
<dbReference type="RefSeq" id="WP_012094545.1">
    <property type="nucleotide sequence ID" value="NZ_CP024096.1"/>
</dbReference>
<reference evidence="1 2" key="1">
    <citation type="submission" date="2016-08" db="EMBL/GenBank/DDBJ databases">
        <authorList>
            <person name="Loux V."/>
            <person name="Rue O."/>
        </authorList>
    </citation>
    <scope>NUCLEOTIDE SEQUENCE [LARGE SCALE GENOMIC DNA]</scope>
    <source>
        <strain evidence="1 2">AFSSA_08CEB44bac</strain>
    </source>
</reference>
<evidence type="ECO:0000313" key="1">
    <source>
        <dbReference type="EMBL" id="SCL94250.1"/>
    </source>
</evidence>
<name>A0AAX2CHE5_9BACI</name>